<feature type="compositionally biased region" description="Basic residues" evidence="1">
    <location>
        <begin position="283"/>
        <end position="298"/>
    </location>
</feature>
<dbReference type="Proteomes" id="UP000515125">
    <property type="component" value="Unplaced"/>
</dbReference>
<accession>A0A6P6RR44</accession>
<evidence type="ECO:0000313" key="2">
    <source>
        <dbReference type="Proteomes" id="UP000515125"/>
    </source>
</evidence>
<evidence type="ECO:0000256" key="1">
    <source>
        <dbReference type="SAM" id="MobiDB-lite"/>
    </source>
</evidence>
<feature type="region of interest" description="Disordered" evidence="1">
    <location>
        <begin position="227"/>
        <end position="249"/>
    </location>
</feature>
<feature type="compositionally biased region" description="Gly residues" evidence="1">
    <location>
        <begin position="1"/>
        <end position="10"/>
    </location>
</feature>
<feature type="compositionally biased region" description="Polar residues" evidence="1">
    <location>
        <begin position="304"/>
        <end position="314"/>
    </location>
</feature>
<feature type="region of interest" description="Disordered" evidence="1">
    <location>
        <begin position="276"/>
        <end position="443"/>
    </location>
</feature>
<feature type="compositionally biased region" description="Low complexity" evidence="1">
    <location>
        <begin position="380"/>
        <end position="395"/>
    </location>
</feature>
<gene>
    <name evidence="3" type="primary">LOC113146551</name>
</gene>
<evidence type="ECO:0000313" key="3">
    <source>
        <dbReference type="RefSeq" id="XP_026190039.1"/>
    </source>
</evidence>
<feature type="compositionally biased region" description="Low complexity" evidence="1">
    <location>
        <begin position="415"/>
        <end position="424"/>
    </location>
</feature>
<feature type="region of interest" description="Disordered" evidence="1">
    <location>
        <begin position="79"/>
        <end position="101"/>
    </location>
</feature>
<feature type="region of interest" description="Disordered" evidence="1">
    <location>
        <begin position="1"/>
        <end position="59"/>
    </location>
</feature>
<keyword evidence="2" id="KW-1185">Reference proteome</keyword>
<organism evidence="2 3">
    <name type="scientific">Cyclospora cayetanensis</name>
    <dbReference type="NCBI Taxonomy" id="88456"/>
    <lineage>
        <taxon>Eukaryota</taxon>
        <taxon>Sar</taxon>
        <taxon>Alveolata</taxon>
        <taxon>Apicomplexa</taxon>
        <taxon>Conoidasida</taxon>
        <taxon>Coccidia</taxon>
        <taxon>Eucoccidiorida</taxon>
        <taxon>Eimeriorina</taxon>
        <taxon>Eimeriidae</taxon>
        <taxon>Cyclospora</taxon>
    </lineage>
</organism>
<feature type="compositionally biased region" description="Low complexity" evidence="1">
    <location>
        <begin position="79"/>
        <end position="99"/>
    </location>
</feature>
<name>A0A6P6RR44_9EIME</name>
<feature type="non-terminal residue" evidence="3">
    <location>
        <position position="1"/>
    </location>
</feature>
<sequence length="443" mass="46984">AESTGPGGASLSGELMEGEAEADDDEVSAVSSQLSSTVRSVGSYSRSVTSSVLQPSRGSAANSYYDSYVPFSPTPSAASAAAAAAWQQQQGSSIAGGSSAKRKALVRLPVRPTSAAAATGLGRPAGGSKKQAYMPSYLGYVPQGIEIPLRTSNKSLPMLTGSQQELMQQQQQPLQPQSKKQRRAAVREAEAASAVAAYPFASVAPSGPPSLGSSAIQTAPGVYQDADPAACGFSQSQQPPTPFGGASSSLSGVAMWPPLMQQQFPATPQGVVSLGAEGLSHEKKGKRDRKGKAGKAKKKERDSSPSFHPAQQQMDYMPAPAAPQIVEGTPQRPQGMKPLRIRLSFGAQQQQQPVSAAVPHQLPMQQTQPVYTYPEPHDPQQPTQQQPMQQQPVQQHSFYAQPPYPPVQLTAYNPQQQQQQQQQQAATAVPPKFRIRLPMQPPQ</sequence>
<dbReference type="GeneID" id="113146551"/>
<feature type="compositionally biased region" description="Low complexity" evidence="1">
    <location>
        <begin position="163"/>
        <end position="178"/>
    </location>
</feature>
<feature type="compositionally biased region" description="Acidic residues" evidence="1">
    <location>
        <begin position="16"/>
        <end position="27"/>
    </location>
</feature>
<reference evidence="3" key="1">
    <citation type="submission" date="2025-08" db="UniProtKB">
        <authorList>
            <consortium name="RefSeq"/>
        </authorList>
    </citation>
    <scope>IDENTIFICATION</scope>
</reference>
<proteinExistence type="predicted"/>
<protein>
    <submittedName>
        <fullName evidence="3">RNA polymerase II degradation factor 1-like</fullName>
    </submittedName>
</protein>
<feature type="compositionally biased region" description="Low complexity" evidence="1">
    <location>
        <begin position="35"/>
        <end position="52"/>
    </location>
</feature>
<dbReference type="AlphaFoldDB" id="A0A6P6RR44"/>
<dbReference type="OrthoDB" id="10688357at2759"/>
<feature type="region of interest" description="Disordered" evidence="1">
    <location>
        <begin position="163"/>
        <end position="182"/>
    </location>
</feature>
<dbReference type="RefSeq" id="XP_026190039.1">
    <property type="nucleotide sequence ID" value="XM_026334254.1"/>
</dbReference>